<dbReference type="PANTHER" id="PTHR38107">
    <property type="match status" value="1"/>
</dbReference>
<dbReference type="GO" id="GO:0009253">
    <property type="term" value="P:peptidoglycan catabolic process"/>
    <property type="evidence" value="ECO:0007669"/>
    <property type="project" value="InterPro"/>
</dbReference>
<dbReference type="AlphaFoldDB" id="A0A6L6YI06"/>
<evidence type="ECO:0000313" key="8">
    <source>
        <dbReference type="EMBL" id="MVX56369.1"/>
    </source>
</evidence>
<dbReference type="HAMAP" id="MF_04110">
    <property type="entry name" value="ENDOLYSIN_T4"/>
    <property type="match status" value="1"/>
</dbReference>
<dbReference type="Pfam" id="PF00959">
    <property type="entry name" value="Phage_lysozyme"/>
    <property type="match status" value="1"/>
</dbReference>
<keyword evidence="9" id="KW-1185">Reference proteome</keyword>
<dbReference type="GO" id="GO:0042742">
    <property type="term" value="P:defense response to bacterium"/>
    <property type="evidence" value="ECO:0007669"/>
    <property type="project" value="UniProtKB-KW"/>
</dbReference>
<accession>A0A6L6YI06</accession>
<keyword evidence="6 7" id="KW-0326">Glycosidase</keyword>
<protein>
    <recommendedName>
        <fullName evidence="7">Lysozyme</fullName>
        <ecNumber evidence="7">3.2.1.17</ecNumber>
    </recommendedName>
</protein>
<dbReference type="Gene3D" id="1.10.530.40">
    <property type="match status" value="1"/>
</dbReference>
<dbReference type="GO" id="GO:0031640">
    <property type="term" value="P:killing of cells of another organism"/>
    <property type="evidence" value="ECO:0007669"/>
    <property type="project" value="UniProtKB-KW"/>
</dbReference>
<dbReference type="InterPro" id="IPR051018">
    <property type="entry name" value="Bacteriophage_GH24"/>
</dbReference>
<evidence type="ECO:0000256" key="4">
    <source>
        <dbReference type="ARBA" id="ARBA00022801"/>
    </source>
</evidence>
<dbReference type="SUPFAM" id="SSF53955">
    <property type="entry name" value="Lysozyme-like"/>
    <property type="match status" value="1"/>
</dbReference>
<dbReference type="GO" id="GO:0016998">
    <property type="term" value="P:cell wall macromolecule catabolic process"/>
    <property type="evidence" value="ECO:0007669"/>
    <property type="project" value="InterPro"/>
</dbReference>
<organism evidence="8 9">
    <name type="scientific">Parasutterella muris</name>
    <dbReference type="NCBI Taxonomy" id="2565572"/>
    <lineage>
        <taxon>Bacteria</taxon>
        <taxon>Pseudomonadati</taxon>
        <taxon>Pseudomonadota</taxon>
        <taxon>Betaproteobacteria</taxon>
        <taxon>Burkholderiales</taxon>
        <taxon>Sutterellaceae</taxon>
        <taxon>Parasutterella</taxon>
    </lineage>
</organism>
<comment type="caution">
    <text evidence="8">The sequence shown here is derived from an EMBL/GenBank/DDBJ whole genome shotgun (WGS) entry which is preliminary data.</text>
</comment>
<dbReference type="InterPro" id="IPR002196">
    <property type="entry name" value="Glyco_hydro_24"/>
</dbReference>
<evidence type="ECO:0000256" key="6">
    <source>
        <dbReference type="ARBA" id="ARBA00023295"/>
    </source>
</evidence>
<gene>
    <name evidence="8" type="ORF">E5987_03995</name>
</gene>
<evidence type="ECO:0000256" key="5">
    <source>
        <dbReference type="ARBA" id="ARBA00023200"/>
    </source>
</evidence>
<keyword evidence="5" id="KW-1035">Host cytoplasm</keyword>
<evidence type="ECO:0000256" key="1">
    <source>
        <dbReference type="ARBA" id="ARBA00000632"/>
    </source>
</evidence>
<evidence type="ECO:0000256" key="2">
    <source>
        <dbReference type="ARBA" id="ARBA00022529"/>
    </source>
</evidence>
<dbReference type="Proteomes" id="UP000472580">
    <property type="component" value="Unassembled WGS sequence"/>
</dbReference>
<proteinExistence type="inferred from homology"/>
<dbReference type="RefSeq" id="WP_160334803.1">
    <property type="nucleotide sequence ID" value="NZ_CALPCR010000003.1"/>
</dbReference>
<evidence type="ECO:0000313" key="9">
    <source>
        <dbReference type="Proteomes" id="UP000472580"/>
    </source>
</evidence>
<dbReference type="InterPro" id="IPR034690">
    <property type="entry name" value="Endolysin_T4_type"/>
</dbReference>
<dbReference type="InterPro" id="IPR023347">
    <property type="entry name" value="Lysozyme_dom_sf"/>
</dbReference>
<dbReference type="InterPro" id="IPR033907">
    <property type="entry name" value="Endolysin_autolysin"/>
</dbReference>
<keyword evidence="4 7" id="KW-0378">Hydrolase</keyword>
<dbReference type="PANTHER" id="PTHR38107:SF3">
    <property type="entry name" value="LYSOZYME RRRD-RELATED"/>
    <property type="match status" value="1"/>
</dbReference>
<reference evidence="8 9" key="1">
    <citation type="submission" date="2019-12" db="EMBL/GenBank/DDBJ databases">
        <title>Microbes associate with the intestines of laboratory mice.</title>
        <authorList>
            <person name="Navarre W."/>
            <person name="Wong E."/>
        </authorList>
    </citation>
    <scope>NUCLEOTIDE SEQUENCE [LARGE SCALE GENOMIC DNA]</scope>
    <source>
        <strain evidence="8 9">NM82_D38</strain>
    </source>
</reference>
<evidence type="ECO:0000256" key="7">
    <source>
        <dbReference type="RuleBase" id="RU003788"/>
    </source>
</evidence>
<dbReference type="EC" id="3.2.1.17" evidence="7"/>
<dbReference type="OrthoDB" id="5327667at2"/>
<keyword evidence="2 7" id="KW-0929">Antimicrobial</keyword>
<keyword evidence="3 7" id="KW-0081">Bacteriolytic enzyme</keyword>
<comment type="catalytic activity">
    <reaction evidence="1 7">
        <text>Hydrolysis of (1-&gt;4)-beta-linkages between N-acetylmuramic acid and N-acetyl-D-glucosamine residues in a peptidoglycan and between N-acetyl-D-glucosamine residues in chitodextrins.</text>
        <dbReference type="EC" id="3.2.1.17"/>
    </reaction>
</comment>
<dbReference type="InterPro" id="IPR023346">
    <property type="entry name" value="Lysozyme-like_dom_sf"/>
</dbReference>
<dbReference type="GO" id="GO:0003796">
    <property type="term" value="F:lysozyme activity"/>
    <property type="evidence" value="ECO:0007669"/>
    <property type="project" value="UniProtKB-EC"/>
</dbReference>
<sequence length="150" mass="16719">MITKPFSAWSPELAADFIEEFEGRKLKAYKCTSGVWTIGVGHTKNVKQGDIISNDEATRLFHLDLHSHANGLASAVKVPVTKNQFIALLSLAFNIGVTAARNSDAVKHLNNYEYQNSADAFLNWRRSGGVICPGLVRRRNAERKLFLEDM</sequence>
<dbReference type="CDD" id="cd00737">
    <property type="entry name" value="lyz_endolysin_autolysin"/>
    <property type="match status" value="1"/>
</dbReference>
<name>A0A6L6YI06_9BURK</name>
<evidence type="ECO:0000256" key="3">
    <source>
        <dbReference type="ARBA" id="ARBA00022638"/>
    </source>
</evidence>
<comment type="similarity">
    <text evidence="7">Belongs to the glycosyl hydrolase 24 family.</text>
</comment>
<dbReference type="EMBL" id="WSRP01000009">
    <property type="protein sequence ID" value="MVX56369.1"/>
    <property type="molecule type" value="Genomic_DNA"/>
</dbReference>